<dbReference type="EMBL" id="VSSQ01011736">
    <property type="protein sequence ID" value="MPM47583.1"/>
    <property type="molecule type" value="Genomic_DNA"/>
</dbReference>
<dbReference type="InterPro" id="IPR050079">
    <property type="entry name" value="DEAD_box_RNA_helicase"/>
</dbReference>
<dbReference type="InterPro" id="IPR001650">
    <property type="entry name" value="Helicase_C-like"/>
</dbReference>
<dbReference type="PANTHER" id="PTHR47959">
    <property type="entry name" value="ATP-DEPENDENT RNA HELICASE RHLE-RELATED"/>
    <property type="match status" value="1"/>
</dbReference>
<proteinExistence type="predicted"/>
<evidence type="ECO:0000256" key="5">
    <source>
        <dbReference type="SAM" id="MobiDB-lite"/>
    </source>
</evidence>
<evidence type="ECO:0000256" key="2">
    <source>
        <dbReference type="ARBA" id="ARBA00022801"/>
    </source>
</evidence>
<dbReference type="CDD" id="cd18787">
    <property type="entry name" value="SF2_C_DEAD"/>
    <property type="match status" value="1"/>
</dbReference>
<reference evidence="7" key="1">
    <citation type="submission" date="2019-08" db="EMBL/GenBank/DDBJ databases">
        <authorList>
            <person name="Kucharzyk K."/>
            <person name="Murdoch R.W."/>
            <person name="Higgins S."/>
            <person name="Loffler F."/>
        </authorList>
    </citation>
    <scope>NUCLEOTIDE SEQUENCE</scope>
</reference>
<dbReference type="GO" id="GO:0016787">
    <property type="term" value="F:hydrolase activity"/>
    <property type="evidence" value="ECO:0007669"/>
    <property type="project" value="UniProtKB-KW"/>
</dbReference>
<keyword evidence="1" id="KW-0547">Nucleotide-binding</keyword>
<dbReference type="GO" id="GO:0005524">
    <property type="term" value="F:ATP binding"/>
    <property type="evidence" value="ECO:0007669"/>
    <property type="project" value="UniProtKB-KW"/>
</dbReference>
<keyword evidence="2 7" id="KW-0378">Hydrolase</keyword>
<dbReference type="InterPro" id="IPR027417">
    <property type="entry name" value="P-loop_NTPase"/>
</dbReference>
<dbReference type="Gene3D" id="3.40.50.300">
    <property type="entry name" value="P-loop containing nucleotide triphosphate hydrolases"/>
    <property type="match status" value="1"/>
</dbReference>
<evidence type="ECO:0000313" key="7">
    <source>
        <dbReference type="EMBL" id="MPM47583.1"/>
    </source>
</evidence>
<dbReference type="PROSITE" id="PS51194">
    <property type="entry name" value="HELICASE_CTER"/>
    <property type="match status" value="1"/>
</dbReference>
<evidence type="ECO:0000256" key="1">
    <source>
        <dbReference type="ARBA" id="ARBA00022741"/>
    </source>
</evidence>
<organism evidence="7">
    <name type="scientific">bioreactor metagenome</name>
    <dbReference type="NCBI Taxonomy" id="1076179"/>
    <lineage>
        <taxon>unclassified sequences</taxon>
        <taxon>metagenomes</taxon>
        <taxon>ecological metagenomes</taxon>
    </lineage>
</organism>
<dbReference type="GO" id="GO:0005829">
    <property type="term" value="C:cytosol"/>
    <property type="evidence" value="ECO:0007669"/>
    <property type="project" value="TreeGrafter"/>
</dbReference>
<dbReference type="PANTHER" id="PTHR47959:SF1">
    <property type="entry name" value="ATP-DEPENDENT RNA HELICASE DBPA"/>
    <property type="match status" value="1"/>
</dbReference>
<dbReference type="EC" id="3.6.4.13" evidence="7"/>
<name>A0A645A9R1_9ZZZZ</name>
<evidence type="ECO:0000256" key="3">
    <source>
        <dbReference type="ARBA" id="ARBA00022806"/>
    </source>
</evidence>
<evidence type="ECO:0000259" key="6">
    <source>
        <dbReference type="PROSITE" id="PS51194"/>
    </source>
</evidence>
<dbReference type="Pfam" id="PF00271">
    <property type="entry name" value="Helicase_C"/>
    <property type="match status" value="1"/>
</dbReference>
<accession>A0A645A9R1</accession>
<feature type="compositionally biased region" description="Basic residues" evidence="5">
    <location>
        <begin position="109"/>
        <end position="122"/>
    </location>
</feature>
<keyword evidence="3 7" id="KW-0347">Helicase</keyword>
<keyword evidence="4" id="KW-0067">ATP-binding</keyword>
<gene>
    <name evidence="7" type="primary">cshB_3</name>
    <name evidence="7" type="ORF">SDC9_94294</name>
</gene>
<dbReference type="SUPFAM" id="SSF52540">
    <property type="entry name" value="P-loop containing nucleoside triphosphate hydrolases"/>
    <property type="match status" value="1"/>
</dbReference>
<dbReference type="GO" id="GO:0003724">
    <property type="term" value="F:RNA helicase activity"/>
    <property type="evidence" value="ECO:0007669"/>
    <property type="project" value="UniProtKB-EC"/>
</dbReference>
<feature type="region of interest" description="Disordered" evidence="5">
    <location>
        <begin position="87"/>
        <end position="143"/>
    </location>
</feature>
<feature type="compositionally biased region" description="Basic residues" evidence="5">
    <location>
        <begin position="130"/>
        <end position="143"/>
    </location>
</feature>
<protein>
    <submittedName>
        <fullName evidence="7">DEAD-box ATP-dependent RNA helicase CshB</fullName>
        <ecNumber evidence="7">3.6.4.13</ecNumber>
    </submittedName>
</protein>
<comment type="caution">
    <text evidence="7">The sequence shown here is derived from an EMBL/GenBank/DDBJ whole genome shotgun (WGS) entry which is preliminary data.</text>
</comment>
<feature type="domain" description="Helicase C-terminal" evidence="6">
    <location>
        <begin position="1"/>
        <end position="91"/>
    </location>
</feature>
<dbReference type="AlphaFoldDB" id="A0A645A9R1"/>
<sequence length="143" mass="16404">MVATDLAARGIDIEGVSHVINYELPKDMEFFVHRTGRTGRSNLKGTAITLYAPGEEKAIDELEKYGIVFKPVTIEKGQLVETYERKRREMRNAPSQLEPDHRIRGMVNKAKKQVKPGYKRKLKENIASQQKRKRRASKTRSHG</sequence>
<evidence type="ECO:0000256" key="4">
    <source>
        <dbReference type="ARBA" id="ARBA00022840"/>
    </source>
</evidence>